<dbReference type="Proteomes" id="UP001287286">
    <property type="component" value="Unassembled WGS sequence"/>
</dbReference>
<dbReference type="EMBL" id="JAWRVI010000198">
    <property type="protein sequence ID" value="KAK4071805.1"/>
    <property type="molecule type" value="Genomic_DNA"/>
</dbReference>
<name>A0ABR0BEG2_PURLI</name>
<sequence>MGQPRWRRVPLFLSPPHPRAQPAKASLFRLAGAKTVRDLIRFDVRGAFKLNPYRGKATVKTLQDARRSQPQGKKSIRSRSGQSPTQKAMCALHSHPDAAELDGTIAKGDYQCLRAPKGGGTAALDHSRRITFRFFFPRSAGVTAFRRWCSRRRSLAAAQTGAHRAGALLR</sequence>
<gene>
    <name evidence="2" type="ORF">Purlil1_13311</name>
</gene>
<organism evidence="2 3">
    <name type="scientific">Purpureocillium lilacinum</name>
    <name type="common">Paecilomyces lilacinus</name>
    <dbReference type="NCBI Taxonomy" id="33203"/>
    <lineage>
        <taxon>Eukaryota</taxon>
        <taxon>Fungi</taxon>
        <taxon>Dikarya</taxon>
        <taxon>Ascomycota</taxon>
        <taxon>Pezizomycotina</taxon>
        <taxon>Sordariomycetes</taxon>
        <taxon>Hypocreomycetidae</taxon>
        <taxon>Hypocreales</taxon>
        <taxon>Ophiocordycipitaceae</taxon>
        <taxon>Purpureocillium</taxon>
    </lineage>
</organism>
<keyword evidence="3" id="KW-1185">Reference proteome</keyword>
<evidence type="ECO:0000256" key="1">
    <source>
        <dbReference type="SAM" id="MobiDB-lite"/>
    </source>
</evidence>
<proteinExistence type="predicted"/>
<protein>
    <submittedName>
        <fullName evidence="2">Uncharacterized protein</fullName>
    </submittedName>
</protein>
<comment type="caution">
    <text evidence="2">The sequence shown here is derived from an EMBL/GenBank/DDBJ whole genome shotgun (WGS) entry which is preliminary data.</text>
</comment>
<evidence type="ECO:0000313" key="3">
    <source>
        <dbReference type="Proteomes" id="UP001287286"/>
    </source>
</evidence>
<accession>A0ABR0BEG2</accession>
<feature type="region of interest" description="Disordered" evidence="1">
    <location>
        <begin position="60"/>
        <end position="88"/>
    </location>
</feature>
<evidence type="ECO:0000313" key="2">
    <source>
        <dbReference type="EMBL" id="KAK4071805.1"/>
    </source>
</evidence>
<feature type="compositionally biased region" description="Polar residues" evidence="1">
    <location>
        <begin position="68"/>
        <end position="86"/>
    </location>
</feature>
<reference evidence="2 3" key="1">
    <citation type="journal article" date="2024" name="Microbiol. Resour. Announc.">
        <title>Genome annotations for the ascomycete fungi Trichoderma harzianum, Trichoderma aggressivum, and Purpureocillium lilacinum.</title>
        <authorList>
            <person name="Beijen E.P.W."/>
            <person name="Ohm R.A."/>
        </authorList>
    </citation>
    <scope>NUCLEOTIDE SEQUENCE [LARGE SCALE GENOMIC DNA]</scope>
    <source>
        <strain evidence="2 3">CBS 150709</strain>
    </source>
</reference>